<dbReference type="GO" id="GO:0005886">
    <property type="term" value="C:plasma membrane"/>
    <property type="evidence" value="ECO:0007669"/>
    <property type="project" value="UniProtKB-SubCell"/>
</dbReference>
<evidence type="ECO:0000256" key="8">
    <source>
        <dbReference type="ARBA" id="ARBA00023136"/>
    </source>
</evidence>
<keyword evidence="2 9" id="KW-1003">Cell membrane</keyword>
<organism evidence="11 12">
    <name type="scientific">Aporhodopirellula rubra</name>
    <dbReference type="NCBI Taxonomy" id="980271"/>
    <lineage>
        <taxon>Bacteria</taxon>
        <taxon>Pseudomonadati</taxon>
        <taxon>Planctomycetota</taxon>
        <taxon>Planctomycetia</taxon>
        <taxon>Pirellulales</taxon>
        <taxon>Pirellulaceae</taxon>
        <taxon>Aporhodopirellula</taxon>
    </lineage>
</organism>
<keyword evidence="5 9" id="KW-0064">Aspartyl protease</keyword>
<comment type="catalytic activity">
    <reaction evidence="9">
        <text>Release of signal peptides from bacterial membrane prolipoproteins. Hydrolyzes -Xaa-Yaa-Zaa-|-(S,diacylglyceryl)Cys-, in which Xaa is hydrophobic (preferably Leu), and Yaa (Ala or Ser) and Zaa (Gly or Ala) have small, neutral side chains.</text>
        <dbReference type="EC" id="3.4.23.36"/>
    </reaction>
</comment>
<comment type="pathway">
    <text evidence="9">Protein modification; lipoprotein biosynthesis (signal peptide cleavage).</text>
</comment>
<accession>A0A7W5H4J5</accession>
<dbReference type="HAMAP" id="MF_00161">
    <property type="entry name" value="LspA"/>
    <property type="match status" value="1"/>
</dbReference>
<dbReference type="InterPro" id="IPR001872">
    <property type="entry name" value="Peptidase_A8"/>
</dbReference>
<gene>
    <name evidence="9" type="primary">lspA</name>
    <name evidence="11" type="ORF">FHS27_002276</name>
</gene>
<evidence type="ECO:0000313" key="12">
    <source>
        <dbReference type="Proteomes" id="UP000536179"/>
    </source>
</evidence>
<keyword evidence="8 9" id="KW-0472">Membrane</keyword>
<evidence type="ECO:0000256" key="3">
    <source>
        <dbReference type="ARBA" id="ARBA00022670"/>
    </source>
</evidence>
<evidence type="ECO:0000256" key="5">
    <source>
        <dbReference type="ARBA" id="ARBA00022750"/>
    </source>
</evidence>
<name>A0A7W5H4J5_9BACT</name>
<dbReference type="EMBL" id="JACHXU010000006">
    <property type="protein sequence ID" value="MBB3206467.1"/>
    <property type="molecule type" value="Genomic_DNA"/>
</dbReference>
<reference evidence="11 12" key="1">
    <citation type="submission" date="2020-08" db="EMBL/GenBank/DDBJ databases">
        <title>Genomic Encyclopedia of Type Strains, Phase III (KMG-III): the genomes of soil and plant-associated and newly described type strains.</title>
        <authorList>
            <person name="Whitman W."/>
        </authorList>
    </citation>
    <scope>NUCLEOTIDE SEQUENCE [LARGE SCALE GENOMIC DNA]</scope>
    <source>
        <strain evidence="11 12">CECT 8075</strain>
    </source>
</reference>
<comment type="subcellular location">
    <subcellularLocation>
        <location evidence="9">Cell membrane</location>
        <topology evidence="9">Multi-pass membrane protein</topology>
    </subcellularLocation>
</comment>
<dbReference type="AlphaFoldDB" id="A0A7W5H4J5"/>
<proteinExistence type="inferred from homology"/>
<evidence type="ECO:0000256" key="1">
    <source>
        <dbReference type="ARBA" id="ARBA00006139"/>
    </source>
</evidence>
<keyword evidence="3 9" id="KW-0645">Protease</keyword>
<evidence type="ECO:0000256" key="6">
    <source>
        <dbReference type="ARBA" id="ARBA00022801"/>
    </source>
</evidence>
<dbReference type="Pfam" id="PF01252">
    <property type="entry name" value="Peptidase_A8"/>
    <property type="match status" value="1"/>
</dbReference>
<feature type="transmembrane region" description="Helical" evidence="9">
    <location>
        <begin position="93"/>
        <end position="111"/>
    </location>
</feature>
<sequence length="216" mass="23357">MSSNSPPTQSDAGSLSSGPLEHGHSAVGLSRYVLFGCLAVFGAAIDLWSKSAVFAWRGLPGESDIYWVIDGYFGIETAVNIGAVFGIGAGKGLVFAAISVVALVAILVWLFRFRAAESAWLTFALGCITGGIIGNLYDRLGMWWQPNYPEAWSSGVRDWILWQASEQWKWPNFNIADSLLVTGAIMLFVQSIFFPPAAMLPAPDEKTSQKGNSDED</sequence>
<comment type="similarity">
    <text evidence="1 9 10">Belongs to the peptidase A8 family.</text>
</comment>
<comment type="function">
    <text evidence="9">This protein specifically catalyzes the removal of signal peptides from prolipoproteins.</text>
</comment>
<keyword evidence="12" id="KW-1185">Reference proteome</keyword>
<evidence type="ECO:0000313" key="11">
    <source>
        <dbReference type="EMBL" id="MBB3206467.1"/>
    </source>
</evidence>
<keyword evidence="6 9" id="KW-0378">Hydrolase</keyword>
<dbReference type="RefSeq" id="WP_184305037.1">
    <property type="nucleotide sequence ID" value="NZ_JACHXU010000006.1"/>
</dbReference>
<comment type="caution">
    <text evidence="11">The sequence shown here is derived from an EMBL/GenBank/DDBJ whole genome shotgun (WGS) entry which is preliminary data.</text>
</comment>
<feature type="active site" evidence="9">
    <location>
        <position position="177"/>
    </location>
</feature>
<dbReference type="UniPathway" id="UPA00665"/>
<protein>
    <recommendedName>
        <fullName evidence="9">Lipoprotein signal peptidase</fullName>
        <ecNumber evidence="9">3.4.23.36</ecNumber>
    </recommendedName>
    <alternativeName>
        <fullName evidence="9">Prolipoprotein signal peptidase</fullName>
    </alternativeName>
    <alternativeName>
        <fullName evidence="9">Signal peptidase II</fullName>
        <shortName evidence="9">SPase II</shortName>
    </alternativeName>
</protein>
<feature type="active site" evidence="9">
    <location>
        <position position="158"/>
    </location>
</feature>
<evidence type="ECO:0000256" key="4">
    <source>
        <dbReference type="ARBA" id="ARBA00022692"/>
    </source>
</evidence>
<evidence type="ECO:0000256" key="9">
    <source>
        <dbReference type="HAMAP-Rule" id="MF_00161"/>
    </source>
</evidence>
<keyword evidence="7 9" id="KW-1133">Transmembrane helix</keyword>
<dbReference type="GO" id="GO:0006508">
    <property type="term" value="P:proteolysis"/>
    <property type="evidence" value="ECO:0007669"/>
    <property type="project" value="UniProtKB-KW"/>
</dbReference>
<dbReference type="PRINTS" id="PR00781">
    <property type="entry name" value="LIPOSIGPTASE"/>
</dbReference>
<dbReference type="PANTHER" id="PTHR33695">
    <property type="entry name" value="LIPOPROTEIN SIGNAL PEPTIDASE"/>
    <property type="match status" value="1"/>
</dbReference>
<evidence type="ECO:0000256" key="10">
    <source>
        <dbReference type="RuleBase" id="RU004181"/>
    </source>
</evidence>
<keyword evidence="4 9" id="KW-0812">Transmembrane</keyword>
<dbReference type="PANTHER" id="PTHR33695:SF1">
    <property type="entry name" value="LIPOPROTEIN SIGNAL PEPTIDASE"/>
    <property type="match status" value="1"/>
</dbReference>
<evidence type="ECO:0000256" key="2">
    <source>
        <dbReference type="ARBA" id="ARBA00022475"/>
    </source>
</evidence>
<dbReference type="Proteomes" id="UP000536179">
    <property type="component" value="Unassembled WGS sequence"/>
</dbReference>
<feature type="transmembrane region" description="Helical" evidence="9">
    <location>
        <begin position="118"/>
        <end position="137"/>
    </location>
</feature>
<dbReference type="EC" id="3.4.23.36" evidence="9"/>
<feature type="transmembrane region" description="Helical" evidence="9">
    <location>
        <begin position="65"/>
        <end position="87"/>
    </location>
</feature>
<feature type="transmembrane region" description="Helical" evidence="9">
    <location>
        <begin position="32"/>
        <end position="53"/>
    </location>
</feature>
<dbReference type="GO" id="GO:0004190">
    <property type="term" value="F:aspartic-type endopeptidase activity"/>
    <property type="evidence" value="ECO:0007669"/>
    <property type="project" value="UniProtKB-UniRule"/>
</dbReference>
<feature type="transmembrane region" description="Helical" evidence="9">
    <location>
        <begin position="179"/>
        <end position="200"/>
    </location>
</feature>
<evidence type="ECO:0000256" key="7">
    <source>
        <dbReference type="ARBA" id="ARBA00022989"/>
    </source>
</evidence>